<dbReference type="Proteomes" id="UP000218327">
    <property type="component" value="Unassembled WGS sequence"/>
</dbReference>
<evidence type="ECO:0008006" key="4">
    <source>
        <dbReference type="Google" id="ProtNLM"/>
    </source>
</evidence>
<comment type="caution">
    <text evidence="2">The sequence shown here is derived from an EMBL/GenBank/DDBJ whole genome shotgun (WGS) entry which is preliminary data.</text>
</comment>
<gene>
    <name evidence="2" type="ORF">COA96_18080</name>
</gene>
<feature type="chain" id="PRO_5012020309" description="DUF4156 domain-containing protein" evidence="1">
    <location>
        <begin position="19"/>
        <end position="105"/>
    </location>
</feature>
<keyword evidence="1" id="KW-0732">Signal</keyword>
<organism evidence="2 3">
    <name type="scientific">SAR86 cluster bacterium</name>
    <dbReference type="NCBI Taxonomy" id="2030880"/>
    <lineage>
        <taxon>Bacteria</taxon>
        <taxon>Pseudomonadati</taxon>
        <taxon>Pseudomonadota</taxon>
        <taxon>Gammaproteobacteria</taxon>
        <taxon>SAR86 cluster</taxon>
    </lineage>
</organism>
<evidence type="ECO:0000313" key="3">
    <source>
        <dbReference type="Proteomes" id="UP000218327"/>
    </source>
</evidence>
<sequence length="105" mass="11225">MKTFLTLSILLASLTGCASWVQVTSAGQSVRVVATASEIPNCRRIGQARAQTLGKIILVERGAQRLQEELQSLARNEAGDMGGNFIVPETLISNGQQTFGVYSCP</sequence>
<evidence type="ECO:0000313" key="2">
    <source>
        <dbReference type="EMBL" id="PCJ17012.1"/>
    </source>
</evidence>
<dbReference type="EMBL" id="NVVJ01000111">
    <property type="protein sequence ID" value="PCJ17012.1"/>
    <property type="molecule type" value="Genomic_DNA"/>
</dbReference>
<accession>A0A2A5ACH2</accession>
<feature type="signal peptide" evidence="1">
    <location>
        <begin position="1"/>
        <end position="18"/>
    </location>
</feature>
<dbReference type="Pfam" id="PF13698">
    <property type="entry name" value="DUF4156"/>
    <property type="match status" value="1"/>
</dbReference>
<evidence type="ECO:0000256" key="1">
    <source>
        <dbReference type="SAM" id="SignalP"/>
    </source>
</evidence>
<dbReference type="PROSITE" id="PS51257">
    <property type="entry name" value="PROKAR_LIPOPROTEIN"/>
    <property type="match status" value="1"/>
</dbReference>
<reference evidence="3" key="1">
    <citation type="submission" date="2017-08" db="EMBL/GenBank/DDBJ databases">
        <title>A dynamic microbial community with high functional redundancy inhabits the cold, oxic subseafloor aquifer.</title>
        <authorList>
            <person name="Tully B.J."/>
            <person name="Wheat C.G."/>
            <person name="Glazer B.T."/>
            <person name="Huber J.A."/>
        </authorList>
    </citation>
    <scope>NUCLEOTIDE SEQUENCE [LARGE SCALE GENOMIC DNA]</scope>
</reference>
<name>A0A2A5ACH2_9GAMM</name>
<dbReference type="AlphaFoldDB" id="A0A2A5ACH2"/>
<dbReference type="InterPro" id="IPR025294">
    <property type="entry name" value="DUF4156"/>
</dbReference>
<protein>
    <recommendedName>
        <fullName evidence="4">DUF4156 domain-containing protein</fullName>
    </recommendedName>
</protein>
<proteinExistence type="predicted"/>